<dbReference type="InterPro" id="IPR026736">
    <property type="entry name" value="Virilizer"/>
</dbReference>
<proteinExistence type="predicted"/>
<accession>A0A433SID2</accession>
<dbReference type="PANTHER" id="PTHR23185:SF0">
    <property type="entry name" value="PROTEIN VIRILIZER HOMOLOG"/>
    <property type="match status" value="1"/>
</dbReference>
<evidence type="ECO:0000313" key="3">
    <source>
        <dbReference type="Proteomes" id="UP000271974"/>
    </source>
</evidence>
<dbReference type="GO" id="GO:0036396">
    <property type="term" value="C:RNA N6-methyladenosine methyltransferase complex"/>
    <property type="evidence" value="ECO:0007669"/>
    <property type="project" value="TreeGrafter"/>
</dbReference>
<evidence type="ECO:0000313" key="2">
    <source>
        <dbReference type="EMBL" id="RUS68539.1"/>
    </source>
</evidence>
<dbReference type="STRING" id="188477.A0A433SID2"/>
<feature type="non-terminal residue" evidence="2">
    <location>
        <position position="343"/>
    </location>
</feature>
<name>A0A433SID2_ELYCH</name>
<dbReference type="Proteomes" id="UP000271974">
    <property type="component" value="Unassembled WGS sequence"/>
</dbReference>
<comment type="caution">
    <text evidence="2">The sequence shown here is derived from an EMBL/GenBank/DDBJ whole genome shotgun (WGS) entry which is preliminary data.</text>
</comment>
<dbReference type="PANTHER" id="PTHR23185">
    <property type="entry name" value="PROTEIN VIRILIZER HOMOLOG"/>
    <property type="match status" value="1"/>
</dbReference>
<gene>
    <name evidence="2" type="ORF">EGW08_023699</name>
</gene>
<keyword evidence="3" id="KW-1185">Reference proteome</keyword>
<reference evidence="2 3" key="1">
    <citation type="submission" date="2019-01" db="EMBL/GenBank/DDBJ databases">
        <title>A draft genome assembly of the solar-powered sea slug Elysia chlorotica.</title>
        <authorList>
            <person name="Cai H."/>
            <person name="Li Q."/>
            <person name="Fang X."/>
            <person name="Li J."/>
            <person name="Curtis N.E."/>
            <person name="Altenburger A."/>
            <person name="Shibata T."/>
            <person name="Feng M."/>
            <person name="Maeda T."/>
            <person name="Schwartz J.A."/>
            <person name="Shigenobu S."/>
            <person name="Lundholm N."/>
            <person name="Nishiyama T."/>
            <person name="Yang H."/>
            <person name="Hasebe M."/>
            <person name="Li S."/>
            <person name="Pierce S.K."/>
            <person name="Wang J."/>
        </authorList>
    </citation>
    <scope>NUCLEOTIDE SEQUENCE [LARGE SCALE GENOMIC DNA]</scope>
    <source>
        <strain evidence="2">EC2010</strain>
        <tissue evidence="2">Whole organism of an adult</tissue>
    </source>
</reference>
<evidence type="ECO:0000256" key="1">
    <source>
        <dbReference type="SAM" id="MobiDB-lite"/>
    </source>
</evidence>
<dbReference type="OrthoDB" id="2011702at2759"/>
<dbReference type="EMBL" id="RQTK01002396">
    <property type="protein sequence ID" value="RUS68539.1"/>
    <property type="molecule type" value="Genomic_DNA"/>
</dbReference>
<dbReference type="GO" id="GO:0003723">
    <property type="term" value="F:RNA binding"/>
    <property type="evidence" value="ECO:0007669"/>
    <property type="project" value="TreeGrafter"/>
</dbReference>
<protein>
    <submittedName>
        <fullName evidence="2">Uncharacterized protein</fullName>
    </submittedName>
</protein>
<sequence length="343" mass="38123">MCSVPTSSLYNSDLNKIQRDICDTLLAFTQEELQQTQTDDALSRSLWTLMLKELLKYTIKSPYTYMSGLLILSELLPLPFPLHTKDPLSEEEAEAAVMSRKLWSVHLQSATPELFSVLDTLSGTGCQPLQHLMRRVCWQIADLAAPSALRITKILLDILMVNLKPKKPSQTTEATGVATTEKKEGGAGEEEMTAVRTVSIHTAKTLNLFTYLLSHPGIKASLLQLIGTSINSDPKYKDFLPIMLQLLNQTAETPAEIQAQEGIVSMIHNMCELEISMVNTDLPVTLAEHLANSLPESILMAEIMAALLEHIGNPLQSYASILPCLRTLIFLTDHDYGFFHLKM</sequence>
<dbReference type="AlphaFoldDB" id="A0A433SID2"/>
<feature type="region of interest" description="Disordered" evidence="1">
    <location>
        <begin position="169"/>
        <end position="190"/>
    </location>
</feature>
<organism evidence="2 3">
    <name type="scientific">Elysia chlorotica</name>
    <name type="common">Eastern emerald elysia</name>
    <name type="synonym">Sea slug</name>
    <dbReference type="NCBI Taxonomy" id="188477"/>
    <lineage>
        <taxon>Eukaryota</taxon>
        <taxon>Metazoa</taxon>
        <taxon>Spiralia</taxon>
        <taxon>Lophotrochozoa</taxon>
        <taxon>Mollusca</taxon>
        <taxon>Gastropoda</taxon>
        <taxon>Heterobranchia</taxon>
        <taxon>Euthyneura</taxon>
        <taxon>Panpulmonata</taxon>
        <taxon>Sacoglossa</taxon>
        <taxon>Placobranchoidea</taxon>
        <taxon>Plakobranchidae</taxon>
        <taxon>Elysia</taxon>
    </lineage>
</organism>